<evidence type="ECO:0000313" key="9">
    <source>
        <dbReference type="Proteomes" id="UP000325395"/>
    </source>
</evidence>
<evidence type="ECO:0000259" key="7">
    <source>
        <dbReference type="PROSITE" id="PS51462"/>
    </source>
</evidence>
<comment type="catalytic activity">
    <reaction evidence="6">
        <text>isopentenyl diphosphate = dimethylallyl diphosphate</text>
        <dbReference type="Rhea" id="RHEA:23284"/>
        <dbReference type="ChEBI" id="CHEBI:57623"/>
        <dbReference type="ChEBI" id="CHEBI:128769"/>
        <dbReference type="EC" id="5.3.3.2"/>
    </reaction>
    <physiologicalReaction direction="left-to-right" evidence="6">
        <dbReference type="Rhea" id="RHEA:23285"/>
    </physiologicalReaction>
</comment>
<evidence type="ECO:0000256" key="2">
    <source>
        <dbReference type="ARBA" id="ARBA00007579"/>
    </source>
</evidence>
<evidence type="ECO:0000256" key="1">
    <source>
        <dbReference type="ARBA" id="ARBA00004826"/>
    </source>
</evidence>
<dbReference type="PANTHER" id="PTHR10885:SF0">
    <property type="entry name" value="ISOPENTENYL-DIPHOSPHATE DELTA-ISOMERASE"/>
    <property type="match status" value="1"/>
</dbReference>
<dbReference type="PIRSF" id="PIRSF018427">
    <property type="entry name" value="Isopntndiph_ism"/>
    <property type="match status" value="1"/>
</dbReference>
<dbReference type="EMBL" id="ML735707">
    <property type="protein sequence ID" value="KAE8420606.1"/>
    <property type="molecule type" value="Genomic_DNA"/>
</dbReference>
<feature type="domain" description="Nudix hydrolase" evidence="7">
    <location>
        <begin position="64"/>
        <end position="154"/>
    </location>
</feature>
<evidence type="ECO:0000256" key="4">
    <source>
        <dbReference type="ARBA" id="ARBA00023229"/>
    </source>
</evidence>
<evidence type="ECO:0000313" key="8">
    <source>
        <dbReference type="EMBL" id="KAE8420606.1"/>
    </source>
</evidence>
<dbReference type="Proteomes" id="UP000325395">
    <property type="component" value="Unassembled WGS sequence"/>
</dbReference>
<dbReference type="InterPro" id="IPR015797">
    <property type="entry name" value="NUDIX_hydrolase-like_dom_sf"/>
</dbReference>
<reference evidence="8 9" key="1">
    <citation type="submission" date="2019-04" db="EMBL/GenBank/DDBJ databases">
        <authorList>
            <consortium name="DOE Joint Genome Institute"/>
            <person name="Mondo S."/>
            <person name="Kjaerbolling I."/>
            <person name="Vesth T."/>
            <person name="Frisvad J.C."/>
            <person name="Nybo J.L."/>
            <person name="Theobald S."/>
            <person name="Kildgaard S."/>
            <person name="Isbrandt T."/>
            <person name="Kuo A."/>
            <person name="Sato A."/>
            <person name="Lyhne E.K."/>
            <person name="Kogle M.E."/>
            <person name="Wiebenga A."/>
            <person name="Kun R.S."/>
            <person name="Lubbers R.J."/>
            <person name="Makela M.R."/>
            <person name="Barry K."/>
            <person name="Chovatia M."/>
            <person name="Clum A."/>
            <person name="Daum C."/>
            <person name="Haridas S."/>
            <person name="He G."/>
            <person name="LaButti K."/>
            <person name="Lipzen A."/>
            <person name="Riley R."/>
            <person name="Salamov A."/>
            <person name="Simmons B.A."/>
            <person name="Magnuson J.K."/>
            <person name="Henrissat B."/>
            <person name="Mortensen U.H."/>
            <person name="Larsen T.O."/>
            <person name="Devries R.P."/>
            <person name="Grigoriev I.V."/>
            <person name="Machida M."/>
            <person name="Baker S.E."/>
            <person name="Andersen M.R."/>
            <person name="Cantor M.N."/>
            <person name="Hua S.X."/>
        </authorList>
    </citation>
    <scope>NUCLEOTIDE SEQUENCE [LARGE SCALE GENOMIC DNA]</scope>
    <source>
        <strain evidence="8 9">CBS 117616</strain>
    </source>
</reference>
<proteinExistence type="inferred from homology"/>
<name>A0ABQ6WWC9_9EURO</name>
<dbReference type="PANTHER" id="PTHR10885">
    <property type="entry name" value="ISOPENTENYL-DIPHOSPHATE DELTA-ISOMERASE"/>
    <property type="match status" value="1"/>
</dbReference>
<evidence type="ECO:0000256" key="3">
    <source>
        <dbReference type="ARBA" id="ARBA00012057"/>
    </source>
</evidence>
<keyword evidence="5" id="KW-0413">Isomerase</keyword>
<comment type="pathway">
    <text evidence="1">Isoprenoid biosynthesis; dimethylallyl diphosphate biosynthesis; dimethylallyl diphosphate from isopentenyl diphosphate: step 1/1.</text>
</comment>
<sequence length="154" mass="17092">MATSNPIIIAKKLLASESGDFEGHDAEQVRMMDEVCIVLDRDDNPIAQVSKRVSHLMTNINKGLLHRAFSCFVFNSKNELLLQQRDDTKVIFPGLWTNTCCSHPLDIPGERDDDFAGAIAGELGINSMQALLINFVFLTRAHYRAASDGKWGKA</sequence>
<dbReference type="PROSITE" id="PS51462">
    <property type="entry name" value="NUDIX"/>
    <property type="match status" value="1"/>
</dbReference>
<dbReference type="CDD" id="cd02885">
    <property type="entry name" value="NUDIX_IPP_Isomerase"/>
    <property type="match status" value="1"/>
</dbReference>
<accession>A0ABQ6WWC9</accession>
<gene>
    <name evidence="8" type="ORF">BDV36DRAFT_281293</name>
</gene>
<dbReference type="Gene3D" id="3.90.79.10">
    <property type="entry name" value="Nucleoside Triphosphate Pyrophosphohydrolase"/>
    <property type="match status" value="1"/>
</dbReference>
<dbReference type="EC" id="5.3.3.2" evidence="3"/>
<dbReference type="InterPro" id="IPR000086">
    <property type="entry name" value="NUDIX_hydrolase_dom"/>
</dbReference>
<organism evidence="8 9">
    <name type="scientific">Aspergillus pseudocaelatus</name>
    <dbReference type="NCBI Taxonomy" id="1825620"/>
    <lineage>
        <taxon>Eukaryota</taxon>
        <taxon>Fungi</taxon>
        <taxon>Dikarya</taxon>
        <taxon>Ascomycota</taxon>
        <taxon>Pezizomycotina</taxon>
        <taxon>Eurotiomycetes</taxon>
        <taxon>Eurotiomycetidae</taxon>
        <taxon>Eurotiales</taxon>
        <taxon>Aspergillaceae</taxon>
        <taxon>Aspergillus</taxon>
        <taxon>Aspergillus subgen. Circumdati</taxon>
    </lineage>
</organism>
<evidence type="ECO:0000256" key="6">
    <source>
        <dbReference type="ARBA" id="ARBA00029294"/>
    </source>
</evidence>
<keyword evidence="4" id="KW-0414">Isoprene biosynthesis</keyword>
<dbReference type="InterPro" id="IPR011876">
    <property type="entry name" value="IsopentenylPP_isomerase_typ1"/>
</dbReference>
<evidence type="ECO:0000256" key="5">
    <source>
        <dbReference type="ARBA" id="ARBA00023235"/>
    </source>
</evidence>
<dbReference type="SUPFAM" id="SSF55811">
    <property type="entry name" value="Nudix"/>
    <property type="match status" value="1"/>
</dbReference>
<dbReference type="NCBIfam" id="TIGR02150">
    <property type="entry name" value="IPP_isom_1"/>
    <property type="match status" value="1"/>
</dbReference>
<protein>
    <recommendedName>
        <fullName evidence="3">isopentenyl-diphosphate Delta-isomerase</fullName>
        <ecNumber evidence="3">5.3.3.2</ecNumber>
    </recommendedName>
</protein>
<keyword evidence="9" id="KW-1185">Reference proteome</keyword>
<comment type="similarity">
    <text evidence="2">Belongs to the IPP isomerase type 1 family.</text>
</comment>